<keyword evidence="2" id="KW-0472">Membrane</keyword>
<reference evidence="4 5" key="1">
    <citation type="journal article" date="2012" name="J. Bacteriol.">
        <title>Complete genome sequence of a thermophilic methanogen, Methanocella conradii HZ254, isolated from Chinese rice field soil.</title>
        <authorList>
            <person name="Lu Z."/>
            <person name="Lu Y."/>
        </authorList>
    </citation>
    <scope>NUCLEOTIDE SEQUENCE [LARGE SCALE GENOMIC DNA]</scope>
    <source>
        <strain evidence="5">DSM 24694 / JCM 17849 / CGMCC 1.5162 / HZ254</strain>
    </source>
</reference>
<evidence type="ECO:0000259" key="3">
    <source>
        <dbReference type="Pfam" id="PF19029"/>
    </source>
</evidence>
<keyword evidence="5" id="KW-1185">Reference proteome</keyword>
<protein>
    <recommendedName>
        <fullName evidence="3">DUF883 domain-containing protein</fullName>
    </recommendedName>
</protein>
<dbReference type="Pfam" id="PF19029">
    <property type="entry name" value="DUF883_C"/>
    <property type="match status" value="1"/>
</dbReference>
<keyword evidence="2" id="KW-1133">Transmembrane helix</keyword>
<dbReference type="InterPro" id="IPR043605">
    <property type="entry name" value="DUF883_C"/>
</dbReference>
<dbReference type="eggNOG" id="arCOG11687">
    <property type="taxonomic scope" value="Archaea"/>
</dbReference>
<keyword evidence="2" id="KW-0812">Transmembrane</keyword>
<dbReference type="HOGENOM" id="CLU_2340153_0_0_2"/>
<keyword evidence="1" id="KW-0175">Coiled coil</keyword>
<gene>
    <name evidence="4" type="ordered locus">Mtc_0973</name>
</gene>
<dbReference type="GeneID" id="11971095"/>
<dbReference type="AlphaFoldDB" id="H8I5R1"/>
<sequence length="97" mass="10394">MKRVVDTTFEGAEKVKAQAADVLEEAARKLREMSITAKGEELKAVLDDAGEKIERLRAEAGHKVEPVEGFIKEHPLMSIVIAAGAGALAGALLARRD</sequence>
<evidence type="ECO:0000256" key="2">
    <source>
        <dbReference type="SAM" id="Phobius"/>
    </source>
</evidence>
<accession>H8I5R1</accession>
<dbReference type="STRING" id="1041930.Mtc_0973"/>
<dbReference type="EMBL" id="CP003243">
    <property type="protein sequence ID" value="AFC99728.1"/>
    <property type="molecule type" value="Genomic_DNA"/>
</dbReference>
<feature type="domain" description="DUF883" evidence="3">
    <location>
        <begin position="70"/>
        <end position="96"/>
    </location>
</feature>
<organism evidence="4 5">
    <name type="scientific">Methanocella conradii (strain DSM 24694 / JCM 17849 / CGMCC 1.5162 / HZ254)</name>
    <dbReference type="NCBI Taxonomy" id="1041930"/>
    <lineage>
        <taxon>Archaea</taxon>
        <taxon>Methanobacteriati</taxon>
        <taxon>Methanobacteriota</taxon>
        <taxon>Stenosarchaea group</taxon>
        <taxon>Methanomicrobia</taxon>
        <taxon>Methanocellales</taxon>
        <taxon>Methanocellaceae</taxon>
        <taxon>Methanocella</taxon>
    </lineage>
</organism>
<evidence type="ECO:0000313" key="5">
    <source>
        <dbReference type="Proteomes" id="UP000005233"/>
    </source>
</evidence>
<feature type="transmembrane region" description="Helical" evidence="2">
    <location>
        <begin position="76"/>
        <end position="94"/>
    </location>
</feature>
<dbReference type="Proteomes" id="UP000005233">
    <property type="component" value="Chromosome"/>
</dbReference>
<dbReference type="RefSeq" id="WP_014405566.1">
    <property type="nucleotide sequence ID" value="NC_017034.1"/>
</dbReference>
<proteinExistence type="predicted"/>
<feature type="coiled-coil region" evidence="1">
    <location>
        <begin position="12"/>
        <end position="59"/>
    </location>
</feature>
<dbReference type="KEGG" id="mez:Mtc_0973"/>
<evidence type="ECO:0000313" key="4">
    <source>
        <dbReference type="EMBL" id="AFC99728.1"/>
    </source>
</evidence>
<name>H8I5R1_METCZ</name>
<evidence type="ECO:0000256" key="1">
    <source>
        <dbReference type="SAM" id="Coils"/>
    </source>
</evidence>